<sequence length="111" mass="11838">MAGVVGIRPVTAGLLVPIPALSVSIVVSLVKTFHPHSLLMVVRGPSGADCDSLTSVRLSQGCCGYKVVYHCQCVNVCINGWMTDCVKNLGISWELIKCYTSAGLLPFNIIM</sequence>
<proteinExistence type="predicted"/>
<keyword evidence="3" id="KW-1185">Reference proteome</keyword>
<evidence type="ECO:0000313" key="2">
    <source>
        <dbReference type="EMBL" id="MEQ2244409.1"/>
    </source>
</evidence>
<accession>A0ABV0UI53</accession>
<name>A0ABV0UI53_9TELE</name>
<organism evidence="2 3">
    <name type="scientific">Ilyodon furcidens</name>
    <name type="common">goldbreast splitfin</name>
    <dbReference type="NCBI Taxonomy" id="33524"/>
    <lineage>
        <taxon>Eukaryota</taxon>
        <taxon>Metazoa</taxon>
        <taxon>Chordata</taxon>
        <taxon>Craniata</taxon>
        <taxon>Vertebrata</taxon>
        <taxon>Euteleostomi</taxon>
        <taxon>Actinopterygii</taxon>
        <taxon>Neopterygii</taxon>
        <taxon>Teleostei</taxon>
        <taxon>Neoteleostei</taxon>
        <taxon>Acanthomorphata</taxon>
        <taxon>Ovalentaria</taxon>
        <taxon>Atherinomorphae</taxon>
        <taxon>Cyprinodontiformes</taxon>
        <taxon>Goodeidae</taxon>
        <taxon>Ilyodon</taxon>
    </lineage>
</organism>
<feature type="transmembrane region" description="Helical" evidence="1">
    <location>
        <begin position="12"/>
        <end position="30"/>
    </location>
</feature>
<keyword evidence="1" id="KW-0812">Transmembrane</keyword>
<gene>
    <name evidence="2" type="ORF">ILYODFUR_016856</name>
</gene>
<dbReference type="Proteomes" id="UP001482620">
    <property type="component" value="Unassembled WGS sequence"/>
</dbReference>
<comment type="caution">
    <text evidence="2">The sequence shown here is derived from an EMBL/GenBank/DDBJ whole genome shotgun (WGS) entry which is preliminary data.</text>
</comment>
<reference evidence="2 3" key="1">
    <citation type="submission" date="2021-06" db="EMBL/GenBank/DDBJ databases">
        <authorList>
            <person name="Palmer J.M."/>
        </authorList>
    </citation>
    <scope>NUCLEOTIDE SEQUENCE [LARGE SCALE GENOMIC DNA]</scope>
    <source>
        <strain evidence="3">if_2019</strain>
        <tissue evidence="2">Muscle</tissue>
    </source>
</reference>
<keyword evidence="1" id="KW-1133">Transmembrane helix</keyword>
<evidence type="ECO:0000256" key="1">
    <source>
        <dbReference type="SAM" id="Phobius"/>
    </source>
</evidence>
<protein>
    <submittedName>
        <fullName evidence="2">Uncharacterized protein</fullName>
    </submittedName>
</protein>
<evidence type="ECO:0000313" key="3">
    <source>
        <dbReference type="Proteomes" id="UP001482620"/>
    </source>
</evidence>
<keyword evidence="1" id="KW-0472">Membrane</keyword>
<dbReference type="EMBL" id="JAHRIQ010071067">
    <property type="protein sequence ID" value="MEQ2244409.1"/>
    <property type="molecule type" value="Genomic_DNA"/>
</dbReference>